<dbReference type="InterPro" id="IPR014721">
    <property type="entry name" value="Ribsml_uS5_D2-typ_fold_subgr"/>
</dbReference>
<evidence type="ECO:0000256" key="2">
    <source>
        <dbReference type="ARBA" id="ARBA00022763"/>
    </source>
</evidence>
<evidence type="ECO:0000256" key="3">
    <source>
        <dbReference type="ARBA" id="ARBA00070941"/>
    </source>
</evidence>
<dbReference type="Gene3D" id="3.30.1370.100">
    <property type="entry name" value="MutL, C-terminal domain, regulatory subdomain"/>
    <property type="match status" value="1"/>
</dbReference>
<dbReference type="GO" id="GO:0016887">
    <property type="term" value="F:ATP hydrolysis activity"/>
    <property type="evidence" value="ECO:0007669"/>
    <property type="project" value="InterPro"/>
</dbReference>
<dbReference type="Pfam" id="PF13589">
    <property type="entry name" value="HATPase_c_3"/>
    <property type="match status" value="1"/>
</dbReference>
<feature type="compositionally biased region" description="Polar residues" evidence="4">
    <location>
        <begin position="419"/>
        <end position="439"/>
    </location>
</feature>
<dbReference type="SUPFAM" id="SSF118116">
    <property type="entry name" value="DNA mismatch repair protein MutL"/>
    <property type="match status" value="1"/>
</dbReference>
<dbReference type="Gene3D" id="3.30.565.10">
    <property type="entry name" value="Histidine kinase-like ATPase, C-terminal domain"/>
    <property type="match status" value="1"/>
</dbReference>
<proteinExistence type="inferred from homology"/>
<keyword evidence="2" id="KW-0227">DNA damage</keyword>
<protein>
    <recommendedName>
        <fullName evidence="3">DNA mismatch repair protein PMS1</fullName>
    </recommendedName>
</protein>
<dbReference type="SMART" id="SM00853">
    <property type="entry name" value="MutL_C"/>
    <property type="match status" value="1"/>
</dbReference>
<dbReference type="InterPro" id="IPR002099">
    <property type="entry name" value="MutL/Mlh/PMS"/>
</dbReference>
<keyword evidence="8" id="KW-1185">Reference proteome</keyword>
<comment type="similarity">
    <text evidence="1">Belongs to the DNA mismatch repair MutL/HexB family.</text>
</comment>
<gene>
    <name evidence="7" type="ORF">B0A49_10346</name>
</gene>
<dbReference type="AlphaFoldDB" id="A0A4U0WVX9"/>
<feature type="compositionally biased region" description="Acidic residues" evidence="4">
    <location>
        <begin position="632"/>
        <end position="643"/>
    </location>
</feature>
<evidence type="ECO:0000256" key="1">
    <source>
        <dbReference type="ARBA" id="ARBA00006082"/>
    </source>
</evidence>
<dbReference type="OrthoDB" id="10263226at2759"/>
<evidence type="ECO:0000313" key="8">
    <source>
        <dbReference type="Proteomes" id="UP000308768"/>
    </source>
</evidence>
<dbReference type="InterPro" id="IPR038973">
    <property type="entry name" value="MutL/Mlh/Pms-like"/>
</dbReference>
<sequence length="1067" mass="116581">MATIKAIEGRSVHQIQSGQVIVDLCSVVKELVENSLDAGATSIDVRFKNHGLDSIEVQDNGEGVTSENYETIVIRSIALKHYTSKLSSYEDLTSLQTFGFRGEALSSLCALANFHITTAQADDAPKGTRLDFEVSGKLKSTSVVASQKGTIVAVENLFQNLPVRRRELEKNIKREYGKVLGILHAYACISTGVRFAVSNQMTKGKKVAVFSTKSNSTTKENIANVYGAKTLLALVKLDLTFEMQPGARPTQGARNWTIQEEVASRDVQIVGHISRPVFGEGRQTPDRQMFFVNSRPCGLPQVAKAFNEIYRSYNVTQSPFIFANLILDTNAYDVNVSPDKRTILLHDQTTLLESLRDSLTKLFESQDQSVPHSQLGVRKLPSYKPPTVNRQPSIQEERTAPACTADGNHDNGQDHYETSGDSTQTEATKQSGTPISLIQNWVGRDANGRSQQPAPRPKSNGVSKDKQKLSRALGLKSDEVPNSYEIEDTQLVAEADETDPTQAQDISRPVQDFNARMASEQSKAIQQQPPPLSPSTDSGTIPVITTTPQKPTPGPVQNAFDRMRPRLTPVETATITIGDNTTITRIGTSATKRRKVQTLKDSSSTSKLGASPLFGKSLRAFAAPGTQAGSGEDGEEVGDEDTSQQERELELANSAPESEPEGSEATSDPEDPSQDQKVDAFPALPGAIPDKNPSLLLSDGGGSDDERVDEGERKAREEAKVAQMIRSAEEVAARPTQANLKRATTVLKGRAGHRSSTLELVRFLETSAARVDQQLARLTHALQPHALKEADKDTVVGDDIADETAEERLSLIVAKPDFARMRVVGQFNLGFILATRSSPTTEFTAASDELFIIDQHASDEKYNFERLQCETVVQNQRLVRPKALDLTAIEEEIIDAHSEALAKNGFVVEIDTSGDSPVGQRCRLLTLPMSKDVVFDTRDLEELLALLSERAGSGVPRPGKVRRMFAMRACRSSIMVGKTLTTKQMESVVRHMGEIDKPWNCPHGRPTMRHLAGLDAWEGWSEGDRAADDGYGLASRKTDWEGYMRGKTKSVTPSEVGDTGEDALEDG</sequence>
<feature type="compositionally biased region" description="Polar residues" evidence="4">
    <location>
        <begin position="599"/>
        <end position="608"/>
    </location>
</feature>
<dbReference type="STRING" id="331657.A0A4U0WVX9"/>
<dbReference type="EMBL" id="NAJN01000929">
    <property type="protein sequence ID" value="TKA67257.1"/>
    <property type="molecule type" value="Genomic_DNA"/>
</dbReference>
<dbReference type="GO" id="GO:0032389">
    <property type="term" value="C:MutLalpha complex"/>
    <property type="evidence" value="ECO:0007669"/>
    <property type="project" value="TreeGrafter"/>
</dbReference>
<dbReference type="PROSITE" id="PS00058">
    <property type="entry name" value="DNA_MISMATCH_REPAIR_1"/>
    <property type="match status" value="1"/>
</dbReference>
<feature type="region of interest" description="Disordered" evidence="4">
    <location>
        <begin position="517"/>
        <end position="539"/>
    </location>
</feature>
<dbReference type="Pfam" id="PF01119">
    <property type="entry name" value="DNA_mis_repair"/>
    <property type="match status" value="1"/>
</dbReference>
<feature type="region of interest" description="Disordered" evidence="4">
    <location>
        <begin position="586"/>
        <end position="611"/>
    </location>
</feature>
<name>A0A4U0WVX9_9PEZI</name>
<dbReference type="InterPro" id="IPR042120">
    <property type="entry name" value="MutL_C_dimsub"/>
</dbReference>
<dbReference type="GO" id="GO:0140664">
    <property type="term" value="F:ATP-dependent DNA damage sensor activity"/>
    <property type="evidence" value="ECO:0007669"/>
    <property type="project" value="InterPro"/>
</dbReference>
<dbReference type="PANTHER" id="PTHR10073">
    <property type="entry name" value="DNA MISMATCH REPAIR PROTEIN MLH, PMS, MUTL"/>
    <property type="match status" value="1"/>
</dbReference>
<dbReference type="SMART" id="SM01340">
    <property type="entry name" value="DNA_mis_repair"/>
    <property type="match status" value="1"/>
</dbReference>
<dbReference type="NCBIfam" id="TIGR00585">
    <property type="entry name" value="mutl"/>
    <property type="match status" value="1"/>
</dbReference>
<dbReference type="InterPro" id="IPR014790">
    <property type="entry name" value="MutL_C"/>
</dbReference>
<feature type="region of interest" description="Disordered" evidence="4">
    <location>
        <begin position="365"/>
        <end position="484"/>
    </location>
</feature>
<dbReference type="Proteomes" id="UP000308768">
    <property type="component" value="Unassembled WGS sequence"/>
</dbReference>
<evidence type="ECO:0000259" key="5">
    <source>
        <dbReference type="SMART" id="SM00853"/>
    </source>
</evidence>
<feature type="compositionally biased region" description="Basic and acidic residues" evidence="4">
    <location>
        <begin position="407"/>
        <end position="418"/>
    </location>
</feature>
<feature type="compositionally biased region" description="Acidic residues" evidence="4">
    <location>
        <begin position="658"/>
        <end position="673"/>
    </location>
</feature>
<dbReference type="GO" id="GO:0000710">
    <property type="term" value="P:meiotic mismatch repair"/>
    <property type="evidence" value="ECO:0007669"/>
    <property type="project" value="UniProtKB-ARBA"/>
</dbReference>
<reference evidence="7 8" key="1">
    <citation type="submission" date="2017-03" db="EMBL/GenBank/DDBJ databases">
        <title>Genomes of endolithic fungi from Antarctica.</title>
        <authorList>
            <person name="Coleine C."/>
            <person name="Masonjones S."/>
            <person name="Stajich J.E."/>
        </authorList>
    </citation>
    <scope>NUCLEOTIDE SEQUENCE [LARGE SCALE GENOMIC DNA]</scope>
    <source>
        <strain evidence="7 8">CCFEE 5187</strain>
    </source>
</reference>
<evidence type="ECO:0000259" key="6">
    <source>
        <dbReference type="SMART" id="SM01340"/>
    </source>
</evidence>
<dbReference type="GO" id="GO:0005524">
    <property type="term" value="F:ATP binding"/>
    <property type="evidence" value="ECO:0007669"/>
    <property type="project" value="InterPro"/>
</dbReference>
<dbReference type="CDD" id="cd16926">
    <property type="entry name" value="HATPase_MutL-MLH-PMS-like"/>
    <property type="match status" value="1"/>
</dbReference>
<feature type="compositionally biased region" description="Acidic residues" evidence="4">
    <location>
        <begin position="1058"/>
        <end position="1067"/>
    </location>
</feature>
<dbReference type="InterPro" id="IPR013507">
    <property type="entry name" value="DNA_mismatch_S5_2-like"/>
</dbReference>
<dbReference type="SUPFAM" id="SSF55874">
    <property type="entry name" value="ATPase domain of HSP90 chaperone/DNA topoisomerase II/histidine kinase"/>
    <property type="match status" value="1"/>
</dbReference>
<dbReference type="GO" id="GO:0030983">
    <property type="term" value="F:mismatched DNA binding"/>
    <property type="evidence" value="ECO:0007669"/>
    <property type="project" value="InterPro"/>
</dbReference>
<dbReference type="Gene3D" id="3.30.1540.20">
    <property type="entry name" value="MutL, C-terminal domain, dimerisation subdomain"/>
    <property type="match status" value="1"/>
</dbReference>
<evidence type="ECO:0000256" key="4">
    <source>
        <dbReference type="SAM" id="MobiDB-lite"/>
    </source>
</evidence>
<dbReference type="FunFam" id="3.30.1370.100:FF:000001">
    <property type="entry name" value="Mismatch repair endonuclease pms1, putative"/>
    <property type="match status" value="1"/>
</dbReference>
<dbReference type="InterPro" id="IPR037198">
    <property type="entry name" value="MutL_C_sf"/>
</dbReference>
<accession>A0A4U0WVX9</accession>
<feature type="domain" description="DNA mismatch repair protein S5" evidence="6">
    <location>
        <begin position="222"/>
        <end position="364"/>
    </location>
</feature>
<dbReference type="FunFam" id="3.30.230.10:FF:000120">
    <property type="entry name" value="Mismatch repair endonuclease PMS2"/>
    <property type="match status" value="1"/>
</dbReference>
<dbReference type="Gene3D" id="3.30.230.10">
    <property type="match status" value="1"/>
</dbReference>
<dbReference type="InterPro" id="IPR036890">
    <property type="entry name" value="HATPase_C_sf"/>
</dbReference>
<feature type="domain" description="MutL C-terminal dimerisation" evidence="5">
    <location>
        <begin position="823"/>
        <end position="980"/>
    </location>
</feature>
<organism evidence="7 8">
    <name type="scientific">Cryomyces minteri</name>
    <dbReference type="NCBI Taxonomy" id="331657"/>
    <lineage>
        <taxon>Eukaryota</taxon>
        <taxon>Fungi</taxon>
        <taxon>Dikarya</taxon>
        <taxon>Ascomycota</taxon>
        <taxon>Pezizomycotina</taxon>
        <taxon>Dothideomycetes</taxon>
        <taxon>Dothideomycetes incertae sedis</taxon>
        <taxon>Cryomyces</taxon>
    </lineage>
</organism>
<dbReference type="InterPro" id="IPR014762">
    <property type="entry name" value="DNA_mismatch_repair_CS"/>
</dbReference>
<dbReference type="InterPro" id="IPR020568">
    <property type="entry name" value="Ribosomal_Su5_D2-typ_SF"/>
</dbReference>
<dbReference type="FunFam" id="3.30.565.10:FF:000014">
    <property type="entry name" value="Mismatch repair endonuclease pms1, putative"/>
    <property type="match status" value="1"/>
</dbReference>
<dbReference type="CDD" id="cd03484">
    <property type="entry name" value="MutL_Trans_hPMS_2_like"/>
    <property type="match status" value="1"/>
</dbReference>
<evidence type="ECO:0000313" key="7">
    <source>
        <dbReference type="EMBL" id="TKA67257.1"/>
    </source>
</evidence>
<feature type="region of interest" description="Disordered" evidence="4">
    <location>
        <begin position="1043"/>
        <end position="1067"/>
    </location>
</feature>
<dbReference type="InterPro" id="IPR042121">
    <property type="entry name" value="MutL_C_regsub"/>
</dbReference>
<dbReference type="Pfam" id="PF08676">
    <property type="entry name" value="MutL_C"/>
    <property type="match status" value="1"/>
</dbReference>
<comment type="caution">
    <text evidence="7">The sequence shown here is derived from an EMBL/GenBank/DDBJ whole genome shotgun (WGS) entry which is preliminary data.</text>
</comment>
<dbReference type="PANTHER" id="PTHR10073:SF52">
    <property type="entry name" value="MISMATCH REPAIR ENDONUCLEASE PMS2"/>
    <property type="match status" value="1"/>
</dbReference>
<feature type="region of interest" description="Disordered" evidence="4">
    <location>
        <begin position="624"/>
        <end position="716"/>
    </location>
</feature>
<dbReference type="SUPFAM" id="SSF54211">
    <property type="entry name" value="Ribosomal protein S5 domain 2-like"/>
    <property type="match status" value="1"/>
</dbReference>